<proteinExistence type="predicted"/>
<gene>
    <name evidence="2" type="ORF">E2C01_090897</name>
</gene>
<evidence type="ECO:0000256" key="1">
    <source>
        <dbReference type="SAM" id="MobiDB-lite"/>
    </source>
</evidence>
<name>A0A5B7JRE0_PORTR</name>
<reference evidence="2 3" key="1">
    <citation type="submission" date="2019-05" db="EMBL/GenBank/DDBJ databases">
        <title>Another draft genome of Portunus trituberculatus and its Hox gene families provides insights of decapod evolution.</title>
        <authorList>
            <person name="Jeong J.-H."/>
            <person name="Song I."/>
            <person name="Kim S."/>
            <person name="Choi T."/>
            <person name="Kim D."/>
            <person name="Ryu S."/>
            <person name="Kim W."/>
        </authorList>
    </citation>
    <scope>NUCLEOTIDE SEQUENCE [LARGE SCALE GENOMIC DNA]</scope>
    <source>
        <tissue evidence="2">Muscle</tissue>
    </source>
</reference>
<comment type="caution">
    <text evidence="2">The sequence shown here is derived from an EMBL/GenBank/DDBJ whole genome shotgun (WGS) entry which is preliminary data.</text>
</comment>
<dbReference type="AlphaFoldDB" id="A0A5B7JRE0"/>
<dbReference type="EMBL" id="VSRR010103107">
    <property type="protein sequence ID" value="MPC95677.1"/>
    <property type="molecule type" value="Genomic_DNA"/>
</dbReference>
<protein>
    <submittedName>
        <fullName evidence="2">Uncharacterized protein</fullName>
    </submittedName>
</protein>
<feature type="region of interest" description="Disordered" evidence="1">
    <location>
        <begin position="38"/>
        <end position="115"/>
    </location>
</feature>
<organism evidence="2 3">
    <name type="scientific">Portunus trituberculatus</name>
    <name type="common">Swimming crab</name>
    <name type="synonym">Neptunus trituberculatus</name>
    <dbReference type="NCBI Taxonomy" id="210409"/>
    <lineage>
        <taxon>Eukaryota</taxon>
        <taxon>Metazoa</taxon>
        <taxon>Ecdysozoa</taxon>
        <taxon>Arthropoda</taxon>
        <taxon>Crustacea</taxon>
        <taxon>Multicrustacea</taxon>
        <taxon>Malacostraca</taxon>
        <taxon>Eumalacostraca</taxon>
        <taxon>Eucarida</taxon>
        <taxon>Decapoda</taxon>
        <taxon>Pleocyemata</taxon>
        <taxon>Brachyura</taxon>
        <taxon>Eubrachyura</taxon>
        <taxon>Portunoidea</taxon>
        <taxon>Portunidae</taxon>
        <taxon>Portuninae</taxon>
        <taxon>Portunus</taxon>
    </lineage>
</organism>
<dbReference type="Proteomes" id="UP000324222">
    <property type="component" value="Unassembled WGS sequence"/>
</dbReference>
<keyword evidence="3" id="KW-1185">Reference proteome</keyword>
<evidence type="ECO:0000313" key="3">
    <source>
        <dbReference type="Proteomes" id="UP000324222"/>
    </source>
</evidence>
<sequence length="115" mass="12431">MVMPSPLPLSLHLPSPPFNLPTFRASFVTLTVVAAPRLPAAESKPSRGHWKDTHGEQGGQGDQASQGRVGQAGWAMRSRLDDGWETKVNARKGRSTTWKGNGVKQEQELEVGSGE</sequence>
<evidence type="ECO:0000313" key="2">
    <source>
        <dbReference type="EMBL" id="MPC95677.1"/>
    </source>
</evidence>
<accession>A0A5B7JRE0</accession>